<evidence type="ECO:0000313" key="2">
    <source>
        <dbReference type="Proteomes" id="UP000003085"/>
    </source>
</evidence>
<gene>
    <name evidence="1" type="ORF">HMP0015_0467</name>
</gene>
<proteinExistence type="predicted"/>
<dbReference type="EMBL" id="ADMT01000078">
    <property type="protein sequence ID" value="EFF84039.1"/>
    <property type="molecule type" value="Genomic_DNA"/>
</dbReference>
<protein>
    <submittedName>
        <fullName evidence="1">Uncharacterized protein</fullName>
    </submittedName>
</protein>
<reference evidence="2" key="1">
    <citation type="submission" date="2010-03" db="EMBL/GenBank/DDBJ databases">
        <title>Complete sequence of Mobiluncus curtisii ATCC 43063.</title>
        <authorList>
            <person name="Muzny D."/>
            <person name="Qin X."/>
            <person name="Deng J."/>
            <person name="Jiang H."/>
            <person name="Liu Y."/>
            <person name="Qu J."/>
            <person name="Song X.-Z."/>
            <person name="Zhang L."/>
            <person name="Thornton R."/>
            <person name="Coyle M."/>
            <person name="Francisco L."/>
            <person name="Jackson L."/>
            <person name="Javaid M."/>
            <person name="Korchina V."/>
            <person name="Kovar C."/>
            <person name="Mata R."/>
            <person name="Mathew T."/>
            <person name="Ngo R."/>
            <person name="Nguyen L."/>
            <person name="Nguyen N."/>
            <person name="Okwuonu G."/>
            <person name="Ongeri F."/>
            <person name="Pham C."/>
            <person name="Simmons D."/>
            <person name="Wilczek-Boney K."/>
            <person name="Hale W."/>
            <person name="Jakkamsetti A."/>
            <person name="Pham P."/>
            <person name="Ruth R."/>
            <person name="San Lucas F."/>
            <person name="Warren J."/>
            <person name="Zhang J."/>
            <person name="Zhao Z."/>
            <person name="Zhou C."/>
            <person name="Zhu D."/>
            <person name="Lee S."/>
            <person name="Bess C."/>
            <person name="Blankenburg K."/>
            <person name="Forbes L."/>
            <person name="Fu Q."/>
            <person name="Gubbala S."/>
            <person name="Hirani K."/>
            <person name="Jayaseelan J.C."/>
            <person name="Lara F."/>
            <person name="Munidasa M."/>
            <person name="Palculict T."/>
            <person name="Patil S."/>
            <person name="Pu L.-L."/>
            <person name="Saada N."/>
            <person name="Tang L."/>
            <person name="Weissenberger G."/>
            <person name="Zhu Y."/>
            <person name="Hemphill L."/>
            <person name="Shang Y."/>
            <person name="Youmans B."/>
            <person name="Ayvaz T."/>
            <person name="Ross M."/>
            <person name="Santibanez J."/>
            <person name="Aqrawi P."/>
            <person name="Gross S."/>
            <person name="Joshi V."/>
            <person name="Fowler G."/>
            <person name="Nazareth L."/>
            <person name="Reid J."/>
            <person name="Worley K."/>
            <person name="Petrosino J."/>
            <person name="Highlander S."/>
            <person name="Gibbs R."/>
            <person name="Gibbs R."/>
        </authorList>
    </citation>
    <scope>NUCLEOTIDE SEQUENCE [LARGE SCALE GENOMIC DNA]</scope>
    <source>
        <strain evidence="2">ATCC 19194</strain>
    </source>
</reference>
<accession>D4XL80</accession>
<evidence type="ECO:0000313" key="1">
    <source>
        <dbReference type="EMBL" id="EFF84039.1"/>
    </source>
</evidence>
<dbReference type="Proteomes" id="UP000003085">
    <property type="component" value="Unassembled WGS sequence"/>
</dbReference>
<dbReference type="AlphaFoldDB" id="D4XL80"/>
<comment type="caution">
    <text evidence="1">The sequence shown here is derived from an EMBL/GenBank/DDBJ whole genome shotgun (WGS) entry which is preliminary data.</text>
</comment>
<organism evidence="1 2">
    <name type="scientific">Acinetobacter haemolyticus ATCC 19194</name>
    <dbReference type="NCBI Taxonomy" id="707232"/>
    <lineage>
        <taxon>Bacteria</taxon>
        <taxon>Pseudomonadati</taxon>
        <taxon>Pseudomonadota</taxon>
        <taxon>Gammaproteobacteria</taxon>
        <taxon>Moraxellales</taxon>
        <taxon>Moraxellaceae</taxon>
        <taxon>Acinetobacter</taxon>
    </lineage>
</organism>
<name>D4XL80_ACIHA</name>
<sequence length="63" mass="7589">MDQKRLFHVKQPFLFSKLRVVEMRNAQPPKNKTFSLLNSVSINVQLRLVFVYFNTLINYKQLF</sequence>
<dbReference type="HOGENOM" id="CLU_2875442_0_0_6"/>